<dbReference type="EMBL" id="LAZR01013054">
    <property type="protein sequence ID" value="KKM23781.1"/>
    <property type="molecule type" value="Genomic_DNA"/>
</dbReference>
<evidence type="ECO:0000313" key="2">
    <source>
        <dbReference type="EMBL" id="KKM23781.1"/>
    </source>
</evidence>
<evidence type="ECO:0000256" key="1">
    <source>
        <dbReference type="SAM" id="MobiDB-lite"/>
    </source>
</evidence>
<accession>A0A0F9I825</accession>
<protein>
    <submittedName>
        <fullName evidence="2">Uncharacterized protein</fullName>
    </submittedName>
</protein>
<name>A0A0F9I825_9ZZZZ</name>
<reference evidence="2" key="1">
    <citation type="journal article" date="2015" name="Nature">
        <title>Complex archaea that bridge the gap between prokaryotes and eukaryotes.</title>
        <authorList>
            <person name="Spang A."/>
            <person name="Saw J.H."/>
            <person name="Jorgensen S.L."/>
            <person name="Zaremba-Niedzwiedzka K."/>
            <person name="Martijn J."/>
            <person name="Lind A.E."/>
            <person name="van Eijk R."/>
            <person name="Schleper C."/>
            <person name="Guy L."/>
            <person name="Ettema T.J."/>
        </authorList>
    </citation>
    <scope>NUCLEOTIDE SEQUENCE</scope>
</reference>
<feature type="region of interest" description="Disordered" evidence="1">
    <location>
        <begin position="245"/>
        <end position="264"/>
    </location>
</feature>
<organism evidence="2">
    <name type="scientific">marine sediment metagenome</name>
    <dbReference type="NCBI Taxonomy" id="412755"/>
    <lineage>
        <taxon>unclassified sequences</taxon>
        <taxon>metagenomes</taxon>
        <taxon>ecological metagenomes</taxon>
    </lineage>
</organism>
<sequence length="306" mass="34864">MIFDKAAGIVERYIPALLQRFKAARLFMFPGRAHEVLPHEMDSETCEYLSELFGLPFKTVAIEDTATCTLLWDMEPNQQGLGGVRGFVETQPFDANHILECADGQDLDPVTARAWCSRYPAGSHMISEGLIGPITLKGDKLLVRGEVKWFALATKDGGILALDTPSDTKASEARALTNAVLKNVDQSLQELFYFNTPNRFIVEEFPLYITKKRKRRTKAQDRKVERSPDRPKYTLLMPKQIRARLGLSEPGDGGPKRPHERRRHLRTFHHERFTKMKGKTIVIPATWIGPHEAVIGRKRYRILLDR</sequence>
<comment type="caution">
    <text evidence="2">The sequence shown here is derived from an EMBL/GenBank/DDBJ whole genome shotgun (WGS) entry which is preliminary data.</text>
</comment>
<proteinExistence type="predicted"/>
<gene>
    <name evidence="2" type="ORF">LCGC14_1611730</name>
</gene>
<dbReference type="AlphaFoldDB" id="A0A0F9I825"/>